<organism evidence="1 2">
    <name type="scientific">Aphis glycines</name>
    <name type="common">Soybean aphid</name>
    <dbReference type="NCBI Taxonomy" id="307491"/>
    <lineage>
        <taxon>Eukaryota</taxon>
        <taxon>Metazoa</taxon>
        <taxon>Ecdysozoa</taxon>
        <taxon>Arthropoda</taxon>
        <taxon>Hexapoda</taxon>
        <taxon>Insecta</taxon>
        <taxon>Pterygota</taxon>
        <taxon>Neoptera</taxon>
        <taxon>Paraneoptera</taxon>
        <taxon>Hemiptera</taxon>
        <taxon>Sternorrhyncha</taxon>
        <taxon>Aphidomorpha</taxon>
        <taxon>Aphidoidea</taxon>
        <taxon>Aphididae</taxon>
        <taxon>Aphidini</taxon>
        <taxon>Aphis</taxon>
        <taxon>Aphis</taxon>
    </lineage>
</organism>
<dbReference type="AlphaFoldDB" id="A0A6G0SZW2"/>
<dbReference type="EMBL" id="VYZN01000074">
    <property type="protein sequence ID" value="KAE9523913.1"/>
    <property type="molecule type" value="Genomic_DNA"/>
</dbReference>
<reference evidence="1 2" key="1">
    <citation type="submission" date="2019-08" db="EMBL/GenBank/DDBJ databases">
        <title>The genome of the soybean aphid Biotype 1, its phylome, world population structure and adaptation to the North American continent.</title>
        <authorList>
            <person name="Giordano R."/>
            <person name="Donthu R.K."/>
            <person name="Hernandez A.G."/>
            <person name="Wright C.L."/>
            <person name="Zimin A.V."/>
        </authorList>
    </citation>
    <scope>NUCLEOTIDE SEQUENCE [LARGE SCALE GENOMIC DNA]</scope>
    <source>
        <tissue evidence="1">Whole aphids</tissue>
    </source>
</reference>
<dbReference type="Proteomes" id="UP000475862">
    <property type="component" value="Unassembled WGS sequence"/>
</dbReference>
<protein>
    <submittedName>
        <fullName evidence="1">Uncharacterized protein</fullName>
    </submittedName>
</protein>
<comment type="caution">
    <text evidence="1">The sequence shown here is derived from an EMBL/GenBank/DDBJ whole genome shotgun (WGS) entry which is preliminary data.</text>
</comment>
<accession>A0A6G0SZW2</accession>
<evidence type="ECO:0000313" key="2">
    <source>
        <dbReference type="Proteomes" id="UP000475862"/>
    </source>
</evidence>
<evidence type="ECO:0000313" key="1">
    <source>
        <dbReference type="EMBL" id="KAE9523913.1"/>
    </source>
</evidence>
<keyword evidence="2" id="KW-1185">Reference proteome</keyword>
<name>A0A6G0SZW2_APHGL</name>
<gene>
    <name evidence="1" type="ORF">AGLY_015560</name>
</gene>
<proteinExistence type="predicted"/>
<sequence length="191" mass="22276">MGKMYDSYPFLIVTMLLILGELVKKNFSSDLKLKPLFLQVQLECMLAASFHFYELPGVKFKKYKTVLKNFLKRTDFIFSSSTEISQLLIGNSVSEDCSFIKHSCKLDPLNTKHRIDFRMPMKITKILAQIPIRSMKSLYQVVRFCVKGMRVIAVHHSELINHRHVSELVYKIVVVVMASWILIYETTFFQL</sequence>